<dbReference type="PROSITE" id="PS00108">
    <property type="entry name" value="PROTEIN_KINASE_ST"/>
    <property type="match status" value="1"/>
</dbReference>
<gene>
    <name evidence="12" type="ORF">Zm00014a_028657</name>
</gene>
<dbReference type="GO" id="GO:0004674">
    <property type="term" value="F:protein serine/threonine kinase activity"/>
    <property type="evidence" value="ECO:0007669"/>
    <property type="project" value="UniProtKB-KW"/>
</dbReference>
<dbReference type="Proteomes" id="UP000251960">
    <property type="component" value="Chromosome 9"/>
</dbReference>
<dbReference type="Pfam" id="PF00069">
    <property type="entry name" value="Pkinase"/>
    <property type="match status" value="1"/>
</dbReference>
<dbReference type="InterPro" id="IPR008271">
    <property type="entry name" value="Ser/Thr_kinase_AS"/>
</dbReference>
<accession>A0A3L6D975</accession>
<comment type="catalytic activity">
    <reaction evidence="9">
        <text>L-threonyl-[protein] + ATP = O-phospho-L-threonyl-[protein] + ADP + H(+)</text>
        <dbReference type="Rhea" id="RHEA:46608"/>
        <dbReference type="Rhea" id="RHEA-COMP:11060"/>
        <dbReference type="Rhea" id="RHEA-COMP:11605"/>
        <dbReference type="ChEBI" id="CHEBI:15378"/>
        <dbReference type="ChEBI" id="CHEBI:30013"/>
        <dbReference type="ChEBI" id="CHEBI:30616"/>
        <dbReference type="ChEBI" id="CHEBI:61977"/>
        <dbReference type="ChEBI" id="CHEBI:456216"/>
        <dbReference type="EC" id="2.7.12.2"/>
    </reaction>
</comment>
<evidence type="ECO:0000256" key="6">
    <source>
        <dbReference type="ARBA" id="ARBA00038035"/>
    </source>
</evidence>
<evidence type="ECO:0000256" key="1">
    <source>
        <dbReference type="ARBA" id="ARBA00022527"/>
    </source>
</evidence>
<name>A0A3L6D975_MAIZE</name>
<evidence type="ECO:0000256" key="3">
    <source>
        <dbReference type="ARBA" id="ARBA00022741"/>
    </source>
</evidence>
<dbReference type="PANTHER" id="PTHR48013:SF32">
    <property type="entry name" value="MITOGEN-ACTIVATED PROTEIN KINASE KINASE 2-LIKE"/>
    <property type="match status" value="1"/>
</dbReference>
<keyword evidence="4" id="KW-0418">Kinase</keyword>
<protein>
    <recommendedName>
        <fullName evidence="7">mitogen-activated protein kinase kinase</fullName>
        <ecNumber evidence="7">2.7.12.2</ecNumber>
    </recommendedName>
</protein>
<evidence type="ECO:0000313" key="13">
    <source>
        <dbReference type="Proteomes" id="UP000251960"/>
    </source>
</evidence>
<evidence type="ECO:0000256" key="10">
    <source>
        <dbReference type="ARBA" id="ARBA00051693"/>
    </source>
</evidence>
<dbReference type="GO" id="GO:0004708">
    <property type="term" value="F:MAP kinase kinase activity"/>
    <property type="evidence" value="ECO:0007669"/>
    <property type="project" value="UniProtKB-EC"/>
</dbReference>
<dbReference type="EMBL" id="NCVQ01000010">
    <property type="protein sequence ID" value="PWZ05124.1"/>
    <property type="molecule type" value="Genomic_DNA"/>
</dbReference>
<feature type="domain" description="Protein kinase" evidence="11">
    <location>
        <begin position="1"/>
        <end position="150"/>
    </location>
</feature>
<comment type="similarity">
    <text evidence="6">Belongs to the protein kinase superfamily. STE Ser/Thr protein kinase family. MAP kinase kinase subfamily.</text>
</comment>
<dbReference type="AlphaFoldDB" id="A0A3L6D975"/>
<evidence type="ECO:0000259" key="11">
    <source>
        <dbReference type="PROSITE" id="PS50011"/>
    </source>
</evidence>
<evidence type="ECO:0000256" key="9">
    <source>
        <dbReference type="ARBA" id="ARBA00049299"/>
    </source>
</evidence>
<dbReference type="EC" id="2.7.12.2" evidence="7"/>
<sequence>MLKGLIYLHNEKRVIHRDLKPSNILINHRGEVKISDFGVSAIISSSSSQRDTFIGTRNYMAPERIDGKKHGSMSDIWSLGLVILECATGIFPFPPCESFYELLVAVVDQPPPSAPPDQFSPEFCGFISACLQKDANDRSSAQALLDHPFLSMYDDLHVDLASYFTTAGSPLATFK</sequence>
<dbReference type="PROSITE" id="PS50011">
    <property type="entry name" value="PROTEIN_KINASE_DOM"/>
    <property type="match status" value="1"/>
</dbReference>
<reference evidence="12 13" key="1">
    <citation type="journal article" date="2018" name="Nat. Genet.">
        <title>Extensive intraspecific gene order and gene structural variations between Mo17 and other maize genomes.</title>
        <authorList>
            <person name="Sun S."/>
            <person name="Zhou Y."/>
            <person name="Chen J."/>
            <person name="Shi J."/>
            <person name="Zhao H."/>
            <person name="Zhao H."/>
            <person name="Song W."/>
            <person name="Zhang M."/>
            <person name="Cui Y."/>
            <person name="Dong X."/>
            <person name="Liu H."/>
            <person name="Ma X."/>
            <person name="Jiao Y."/>
            <person name="Wang B."/>
            <person name="Wei X."/>
            <person name="Stein J.C."/>
            <person name="Glaubitz J.C."/>
            <person name="Lu F."/>
            <person name="Yu G."/>
            <person name="Liang C."/>
            <person name="Fengler K."/>
            <person name="Li B."/>
            <person name="Rafalski A."/>
            <person name="Schnable P.S."/>
            <person name="Ware D.H."/>
            <person name="Buckler E.S."/>
            <person name="Lai J."/>
        </authorList>
    </citation>
    <scope>NUCLEOTIDE SEQUENCE [LARGE SCALE GENOMIC DNA]</scope>
    <source>
        <strain evidence="13">cv. Missouri 17</strain>
        <tissue evidence="12">Seedling</tissue>
    </source>
</reference>
<evidence type="ECO:0000256" key="4">
    <source>
        <dbReference type="ARBA" id="ARBA00022777"/>
    </source>
</evidence>
<dbReference type="FunFam" id="1.10.510.10:FF:000432">
    <property type="entry name" value="mitogen-activated protein kinase kinase 3"/>
    <property type="match status" value="1"/>
</dbReference>
<evidence type="ECO:0000256" key="2">
    <source>
        <dbReference type="ARBA" id="ARBA00022679"/>
    </source>
</evidence>
<evidence type="ECO:0000256" key="8">
    <source>
        <dbReference type="ARBA" id="ARBA00049014"/>
    </source>
</evidence>
<dbReference type="SUPFAM" id="SSF56112">
    <property type="entry name" value="Protein kinase-like (PK-like)"/>
    <property type="match status" value="1"/>
</dbReference>
<evidence type="ECO:0000313" key="12">
    <source>
        <dbReference type="EMBL" id="PWZ05124.1"/>
    </source>
</evidence>
<dbReference type="PANTHER" id="PTHR48013">
    <property type="entry name" value="DUAL SPECIFICITY MITOGEN-ACTIVATED PROTEIN KINASE KINASE 5-RELATED"/>
    <property type="match status" value="1"/>
</dbReference>
<proteinExistence type="inferred from homology"/>
<dbReference type="InterPro" id="IPR011009">
    <property type="entry name" value="Kinase-like_dom_sf"/>
</dbReference>
<dbReference type="Gene3D" id="1.10.510.10">
    <property type="entry name" value="Transferase(Phosphotransferase) domain 1"/>
    <property type="match status" value="1"/>
</dbReference>
<dbReference type="GO" id="GO:0051707">
    <property type="term" value="P:response to other organism"/>
    <property type="evidence" value="ECO:0007669"/>
    <property type="project" value="UniProtKB-ARBA"/>
</dbReference>
<comment type="catalytic activity">
    <reaction evidence="10">
        <text>L-tyrosyl-[protein] + ATP = O-phospho-L-tyrosyl-[protein] + ADP + H(+)</text>
        <dbReference type="Rhea" id="RHEA:10596"/>
        <dbReference type="Rhea" id="RHEA-COMP:10136"/>
        <dbReference type="Rhea" id="RHEA-COMP:20101"/>
        <dbReference type="ChEBI" id="CHEBI:15378"/>
        <dbReference type="ChEBI" id="CHEBI:30616"/>
        <dbReference type="ChEBI" id="CHEBI:46858"/>
        <dbReference type="ChEBI" id="CHEBI:61978"/>
        <dbReference type="ChEBI" id="CHEBI:456216"/>
        <dbReference type="EC" id="2.7.12.2"/>
    </reaction>
</comment>
<dbReference type="SMART" id="SM00220">
    <property type="entry name" value="S_TKc"/>
    <property type="match status" value="1"/>
</dbReference>
<keyword evidence="1" id="KW-0723">Serine/threonine-protein kinase</keyword>
<dbReference type="ExpressionAtlas" id="A0A3L6D975">
    <property type="expression patterns" value="baseline and differential"/>
</dbReference>
<comment type="caution">
    <text evidence="12">The sequence shown here is derived from an EMBL/GenBank/DDBJ whole genome shotgun (WGS) entry which is preliminary data.</text>
</comment>
<keyword evidence="5" id="KW-0067">ATP-binding</keyword>
<evidence type="ECO:0000256" key="5">
    <source>
        <dbReference type="ARBA" id="ARBA00022840"/>
    </source>
</evidence>
<organism evidence="12 13">
    <name type="scientific">Zea mays</name>
    <name type="common">Maize</name>
    <dbReference type="NCBI Taxonomy" id="4577"/>
    <lineage>
        <taxon>Eukaryota</taxon>
        <taxon>Viridiplantae</taxon>
        <taxon>Streptophyta</taxon>
        <taxon>Embryophyta</taxon>
        <taxon>Tracheophyta</taxon>
        <taxon>Spermatophyta</taxon>
        <taxon>Magnoliopsida</taxon>
        <taxon>Liliopsida</taxon>
        <taxon>Poales</taxon>
        <taxon>Poaceae</taxon>
        <taxon>PACMAD clade</taxon>
        <taxon>Panicoideae</taxon>
        <taxon>Andropogonodae</taxon>
        <taxon>Andropogoneae</taxon>
        <taxon>Tripsacinae</taxon>
        <taxon>Zea</taxon>
    </lineage>
</organism>
<comment type="catalytic activity">
    <reaction evidence="8">
        <text>L-seryl-[protein] + ATP = O-phospho-L-seryl-[protein] + ADP + H(+)</text>
        <dbReference type="Rhea" id="RHEA:17989"/>
        <dbReference type="Rhea" id="RHEA-COMP:9863"/>
        <dbReference type="Rhea" id="RHEA-COMP:11604"/>
        <dbReference type="ChEBI" id="CHEBI:15378"/>
        <dbReference type="ChEBI" id="CHEBI:29999"/>
        <dbReference type="ChEBI" id="CHEBI:30616"/>
        <dbReference type="ChEBI" id="CHEBI:83421"/>
        <dbReference type="ChEBI" id="CHEBI:456216"/>
        <dbReference type="EC" id="2.7.12.2"/>
    </reaction>
</comment>
<dbReference type="InterPro" id="IPR000719">
    <property type="entry name" value="Prot_kinase_dom"/>
</dbReference>
<evidence type="ECO:0000256" key="7">
    <source>
        <dbReference type="ARBA" id="ARBA00038999"/>
    </source>
</evidence>
<keyword evidence="2" id="KW-0808">Transferase</keyword>
<keyword evidence="3" id="KW-0547">Nucleotide-binding</keyword>
<dbReference type="GO" id="GO:0005524">
    <property type="term" value="F:ATP binding"/>
    <property type="evidence" value="ECO:0007669"/>
    <property type="project" value="UniProtKB-KW"/>
</dbReference>